<protein>
    <submittedName>
        <fullName evidence="1">Uncharacterized protein</fullName>
    </submittedName>
</protein>
<dbReference type="Proteomes" id="UP000222564">
    <property type="component" value="Unassembled WGS sequence"/>
</dbReference>
<comment type="caution">
    <text evidence="1">The sequence shown here is derived from an EMBL/GenBank/DDBJ whole genome shotgun (WGS) entry which is preliminary data.</text>
</comment>
<proteinExistence type="predicted"/>
<accession>A0A2C6LM54</accession>
<evidence type="ECO:0000313" key="1">
    <source>
        <dbReference type="EMBL" id="PHJ39680.1"/>
    </source>
</evidence>
<organism evidence="1 2">
    <name type="scientific">Desulforamulus profundi</name>
    <dbReference type="NCBI Taxonomy" id="1383067"/>
    <lineage>
        <taxon>Bacteria</taxon>
        <taxon>Bacillati</taxon>
        <taxon>Bacillota</taxon>
        <taxon>Clostridia</taxon>
        <taxon>Eubacteriales</taxon>
        <taxon>Peptococcaceae</taxon>
        <taxon>Desulforamulus</taxon>
    </lineage>
</organism>
<dbReference type="RefSeq" id="WP_274378624.1">
    <property type="nucleotide sequence ID" value="NZ_AWQQ01000017.1"/>
</dbReference>
<sequence>MNKELINEILDSIGLESIHLENEKRFPEESIALTFNKNNE</sequence>
<name>A0A2C6LM54_9FIRM</name>
<keyword evidence="2" id="KW-1185">Reference proteome</keyword>
<dbReference type="EMBL" id="AWQQ01000017">
    <property type="protein sequence ID" value="PHJ39680.1"/>
    <property type="molecule type" value="Genomic_DNA"/>
</dbReference>
<gene>
    <name evidence="1" type="ORF">P378_02850</name>
</gene>
<dbReference type="AlphaFoldDB" id="A0A2C6LM54"/>
<evidence type="ECO:0000313" key="2">
    <source>
        <dbReference type="Proteomes" id="UP000222564"/>
    </source>
</evidence>
<reference evidence="1 2" key="1">
    <citation type="submission" date="2013-09" db="EMBL/GenBank/DDBJ databases">
        <title>Biodegradation of hydrocarbons in the deep terrestrial subsurface : characterization of a microbial consortium composed of two Desulfotomaculum species originating from a deep geological formation.</title>
        <authorList>
            <person name="Aullo T."/>
            <person name="Berlendis S."/>
            <person name="Lascourreges J.-F."/>
            <person name="Dessort D."/>
            <person name="Saint-Laurent S."/>
            <person name="Schraauwers B."/>
            <person name="Mas J."/>
            <person name="Magot M."/>
            <person name="Ranchou-Peyruse A."/>
        </authorList>
    </citation>
    <scope>NUCLEOTIDE SEQUENCE [LARGE SCALE GENOMIC DNA]</scope>
    <source>
        <strain evidence="1 2">Bs107</strain>
    </source>
</reference>